<accession>A0A3B4WDN9</accession>
<reference evidence="10" key="1">
    <citation type="submission" date="2025-08" db="UniProtKB">
        <authorList>
            <consortium name="Ensembl"/>
        </authorList>
    </citation>
    <scope>IDENTIFICATION</scope>
</reference>
<evidence type="ECO:0000256" key="1">
    <source>
        <dbReference type="ARBA" id="ARBA00004141"/>
    </source>
</evidence>
<dbReference type="AlphaFoldDB" id="A0A3B4WDN9"/>
<dbReference type="GO" id="GO:0035435">
    <property type="term" value="P:phosphate ion transmembrane transport"/>
    <property type="evidence" value="ECO:0007669"/>
    <property type="project" value="TreeGrafter"/>
</dbReference>
<evidence type="ECO:0000256" key="7">
    <source>
        <dbReference type="ARBA" id="ARBA00022989"/>
    </source>
</evidence>
<dbReference type="STRING" id="1841481.ENSSLDP00000000023"/>
<evidence type="ECO:0000256" key="5">
    <source>
        <dbReference type="ARBA" id="ARBA00022692"/>
    </source>
</evidence>
<comment type="similarity">
    <text evidence="2">Belongs to the inorganic phosphate transporter (PiT) (TC 2.A.20) family.</text>
</comment>
<keyword evidence="11" id="KW-1185">Reference proteome</keyword>
<feature type="transmembrane region" description="Helical" evidence="9">
    <location>
        <begin position="6"/>
        <end position="27"/>
    </location>
</feature>
<protein>
    <submittedName>
        <fullName evidence="10">Uncharacterized protein</fullName>
    </submittedName>
</protein>
<evidence type="ECO:0000256" key="4">
    <source>
        <dbReference type="ARBA" id="ARBA00022592"/>
    </source>
</evidence>
<evidence type="ECO:0000256" key="2">
    <source>
        <dbReference type="ARBA" id="ARBA00009916"/>
    </source>
</evidence>
<keyword evidence="3" id="KW-0813">Transport</keyword>
<dbReference type="GO" id="GO:0015293">
    <property type="term" value="F:symporter activity"/>
    <property type="evidence" value="ECO:0007669"/>
    <property type="project" value="UniProtKB-KW"/>
</dbReference>
<evidence type="ECO:0000256" key="6">
    <source>
        <dbReference type="ARBA" id="ARBA00022847"/>
    </source>
</evidence>
<evidence type="ECO:0000256" key="9">
    <source>
        <dbReference type="SAM" id="Phobius"/>
    </source>
</evidence>
<organism evidence="10 11">
    <name type="scientific">Seriola lalandi dorsalis</name>
    <dbReference type="NCBI Taxonomy" id="1841481"/>
    <lineage>
        <taxon>Eukaryota</taxon>
        <taxon>Metazoa</taxon>
        <taxon>Chordata</taxon>
        <taxon>Craniata</taxon>
        <taxon>Vertebrata</taxon>
        <taxon>Euteleostomi</taxon>
        <taxon>Actinopterygii</taxon>
        <taxon>Neopterygii</taxon>
        <taxon>Teleostei</taxon>
        <taxon>Neoteleostei</taxon>
        <taxon>Acanthomorphata</taxon>
        <taxon>Carangaria</taxon>
        <taxon>Carangiformes</taxon>
        <taxon>Carangidae</taxon>
        <taxon>Seriola</taxon>
    </lineage>
</organism>
<dbReference type="PANTHER" id="PTHR11101:SF80">
    <property type="entry name" value="PHOSPHATE TRANSPORTER"/>
    <property type="match status" value="1"/>
</dbReference>
<evidence type="ECO:0000313" key="11">
    <source>
        <dbReference type="Proteomes" id="UP000261360"/>
    </source>
</evidence>
<evidence type="ECO:0000256" key="3">
    <source>
        <dbReference type="ARBA" id="ARBA00022448"/>
    </source>
</evidence>
<dbReference type="PANTHER" id="PTHR11101">
    <property type="entry name" value="PHOSPHATE TRANSPORTER"/>
    <property type="match status" value="1"/>
</dbReference>
<evidence type="ECO:0000313" key="10">
    <source>
        <dbReference type="Ensembl" id="ENSSLDP00000000023.1"/>
    </source>
</evidence>
<feature type="transmembrane region" description="Helical" evidence="9">
    <location>
        <begin position="80"/>
        <end position="100"/>
    </location>
</feature>
<dbReference type="GO" id="GO:0016020">
    <property type="term" value="C:membrane"/>
    <property type="evidence" value="ECO:0007669"/>
    <property type="project" value="UniProtKB-SubCell"/>
</dbReference>
<keyword evidence="6" id="KW-0769">Symport</keyword>
<dbReference type="GO" id="GO:0005315">
    <property type="term" value="F:phosphate transmembrane transporter activity"/>
    <property type="evidence" value="ECO:0007669"/>
    <property type="project" value="InterPro"/>
</dbReference>
<feature type="transmembrane region" description="Helical" evidence="9">
    <location>
        <begin position="48"/>
        <end position="68"/>
    </location>
</feature>
<dbReference type="InterPro" id="IPR001204">
    <property type="entry name" value="Phos_transporter"/>
</dbReference>
<sequence>MDPLQEYQWIVVFGAIAAIFTAFGIGANDVANAYATSVGSKALTIKQACFLAVIFEFAGAVLAGSSVAETIRKGVCSGRWFYYVLLLAPAVARMCFPCGFMS</sequence>
<proteinExistence type="inferred from homology"/>
<dbReference type="Ensembl" id="ENSSLDT00000000049.1">
    <property type="protein sequence ID" value="ENSSLDP00000000023.1"/>
    <property type="gene ID" value="ENSSLDG00000000049.1"/>
</dbReference>
<comment type="subcellular location">
    <subcellularLocation>
        <location evidence="1">Membrane</location>
        <topology evidence="1">Multi-pass membrane protein</topology>
    </subcellularLocation>
</comment>
<evidence type="ECO:0000256" key="8">
    <source>
        <dbReference type="ARBA" id="ARBA00023136"/>
    </source>
</evidence>
<dbReference type="Proteomes" id="UP000261360">
    <property type="component" value="Unplaced"/>
</dbReference>
<reference evidence="10" key="2">
    <citation type="submission" date="2025-09" db="UniProtKB">
        <authorList>
            <consortium name="Ensembl"/>
        </authorList>
    </citation>
    <scope>IDENTIFICATION</scope>
</reference>
<dbReference type="Pfam" id="PF01384">
    <property type="entry name" value="PHO4"/>
    <property type="match status" value="1"/>
</dbReference>
<keyword evidence="7 9" id="KW-1133">Transmembrane helix</keyword>
<keyword evidence="4" id="KW-0592">Phosphate transport</keyword>
<keyword evidence="5 9" id="KW-0812">Transmembrane</keyword>
<name>A0A3B4WDN9_SERLL</name>
<dbReference type="GeneTree" id="ENSGT00390000014879"/>
<keyword evidence="8 9" id="KW-0472">Membrane</keyword>